<evidence type="ECO:0000313" key="2">
    <source>
        <dbReference type="EMBL" id="MBB4705060.1"/>
    </source>
</evidence>
<dbReference type="PANTHER" id="PTHR33164:SF99">
    <property type="entry name" value="MARR FAMILY REGULATORY PROTEIN"/>
    <property type="match status" value="1"/>
</dbReference>
<dbReference type="PANTHER" id="PTHR33164">
    <property type="entry name" value="TRANSCRIPTIONAL REGULATOR, MARR FAMILY"/>
    <property type="match status" value="1"/>
</dbReference>
<dbReference type="PRINTS" id="PR00598">
    <property type="entry name" value="HTHMARR"/>
</dbReference>
<dbReference type="SUPFAM" id="SSF46785">
    <property type="entry name" value="Winged helix' DNA-binding domain"/>
    <property type="match status" value="1"/>
</dbReference>
<dbReference type="Proteomes" id="UP000542210">
    <property type="component" value="Unassembled WGS sequence"/>
</dbReference>
<dbReference type="Gene3D" id="1.10.10.10">
    <property type="entry name" value="Winged helix-like DNA-binding domain superfamily/Winged helix DNA-binding domain"/>
    <property type="match status" value="1"/>
</dbReference>
<organism evidence="2 3">
    <name type="scientific">Sphaerisporangium siamense</name>
    <dbReference type="NCBI Taxonomy" id="795645"/>
    <lineage>
        <taxon>Bacteria</taxon>
        <taxon>Bacillati</taxon>
        <taxon>Actinomycetota</taxon>
        <taxon>Actinomycetes</taxon>
        <taxon>Streptosporangiales</taxon>
        <taxon>Streptosporangiaceae</taxon>
        <taxon>Sphaerisporangium</taxon>
    </lineage>
</organism>
<dbReference type="Pfam" id="PF01047">
    <property type="entry name" value="MarR"/>
    <property type="match status" value="1"/>
</dbReference>
<reference evidence="2 3" key="1">
    <citation type="submission" date="2020-08" db="EMBL/GenBank/DDBJ databases">
        <title>Sequencing the genomes of 1000 actinobacteria strains.</title>
        <authorList>
            <person name="Klenk H.-P."/>
        </authorList>
    </citation>
    <scope>NUCLEOTIDE SEQUENCE [LARGE SCALE GENOMIC DNA]</scope>
    <source>
        <strain evidence="2 3">DSM 45784</strain>
    </source>
</reference>
<dbReference type="InterPro" id="IPR039422">
    <property type="entry name" value="MarR/SlyA-like"/>
</dbReference>
<dbReference type="SMART" id="SM00347">
    <property type="entry name" value="HTH_MARR"/>
    <property type="match status" value="1"/>
</dbReference>
<dbReference type="PROSITE" id="PS50995">
    <property type="entry name" value="HTH_MARR_2"/>
    <property type="match status" value="1"/>
</dbReference>
<accession>A0A7W7DDW0</accession>
<dbReference type="GO" id="GO:0003677">
    <property type="term" value="F:DNA binding"/>
    <property type="evidence" value="ECO:0007669"/>
    <property type="project" value="UniProtKB-KW"/>
</dbReference>
<keyword evidence="3" id="KW-1185">Reference proteome</keyword>
<dbReference type="AlphaFoldDB" id="A0A7W7DDW0"/>
<comment type="caution">
    <text evidence="2">The sequence shown here is derived from an EMBL/GenBank/DDBJ whole genome shotgun (WGS) entry which is preliminary data.</text>
</comment>
<gene>
    <name evidence="2" type="ORF">BJ982_006604</name>
</gene>
<feature type="domain" description="HTH marR-type" evidence="1">
    <location>
        <begin position="29"/>
        <end position="165"/>
    </location>
</feature>
<evidence type="ECO:0000259" key="1">
    <source>
        <dbReference type="PROSITE" id="PS50995"/>
    </source>
</evidence>
<sequence>MSCLDLEAVMSLPDEAPAAHGAEEAAESRAQGWRRLAALHSRIEDALERALQREHDLSVVEYAVLDVLSRQDEHHLRMQQLACAIVLSQSATTRLVTRLENRGLLGRYLCPTDRRGIYTEVTEAGRALLAAARPTHDTVLAESLTAAAGVPELASLARALEGERA</sequence>
<dbReference type="InterPro" id="IPR036388">
    <property type="entry name" value="WH-like_DNA-bd_sf"/>
</dbReference>
<keyword evidence="2" id="KW-0238">DNA-binding</keyword>
<dbReference type="InterPro" id="IPR036390">
    <property type="entry name" value="WH_DNA-bd_sf"/>
</dbReference>
<name>A0A7W7DDW0_9ACTN</name>
<protein>
    <submittedName>
        <fullName evidence="2">DNA-binding MarR family transcriptional regulator</fullName>
    </submittedName>
</protein>
<dbReference type="EMBL" id="JACHND010000001">
    <property type="protein sequence ID" value="MBB4705060.1"/>
    <property type="molecule type" value="Genomic_DNA"/>
</dbReference>
<dbReference type="GO" id="GO:0006950">
    <property type="term" value="P:response to stress"/>
    <property type="evidence" value="ECO:0007669"/>
    <property type="project" value="TreeGrafter"/>
</dbReference>
<proteinExistence type="predicted"/>
<evidence type="ECO:0000313" key="3">
    <source>
        <dbReference type="Proteomes" id="UP000542210"/>
    </source>
</evidence>
<dbReference type="InterPro" id="IPR000835">
    <property type="entry name" value="HTH_MarR-typ"/>
</dbReference>
<dbReference type="GO" id="GO:0003700">
    <property type="term" value="F:DNA-binding transcription factor activity"/>
    <property type="evidence" value="ECO:0007669"/>
    <property type="project" value="InterPro"/>
</dbReference>